<evidence type="ECO:0000313" key="4">
    <source>
        <dbReference type="Proteomes" id="UP000245469"/>
    </source>
</evidence>
<dbReference type="Gene3D" id="3.90.76.10">
    <property type="entry name" value="Dipeptide-binding Protein, Domain 1"/>
    <property type="match status" value="1"/>
</dbReference>
<dbReference type="CDD" id="cd08501">
    <property type="entry name" value="PBP2_Lpqw"/>
    <property type="match status" value="1"/>
</dbReference>
<dbReference type="PANTHER" id="PTHR30290">
    <property type="entry name" value="PERIPLASMIC BINDING COMPONENT OF ABC TRANSPORTER"/>
    <property type="match status" value="1"/>
</dbReference>
<dbReference type="AlphaFoldDB" id="A0A315ZSK8"/>
<dbReference type="OrthoDB" id="7888869at2"/>
<dbReference type="PROSITE" id="PS51257">
    <property type="entry name" value="PROKAR_LIPOPROTEIN"/>
    <property type="match status" value="1"/>
</dbReference>
<keyword evidence="4" id="KW-1185">Reference proteome</keyword>
<evidence type="ECO:0000313" key="3">
    <source>
        <dbReference type="EMBL" id="PWJ48133.1"/>
    </source>
</evidence>
<dbReference type="GO" id="GO:1904680">
    <property type="term" value="F:peptide transmembrane transporter activity"/>
    <property type="evidence" value="ECO:0007669"/>
    <property type="project" value="TreeGrafter"/>
</dbReference>
<keyword evidence="1" id="KW-0732">Signal</keyword>
<organism evidence="3 4">
    <name type="scientific">Quadrisphaera granulorum</name>
    <dbReference type="NCBI Taxonomy" id="317664"/>
    <lineage>
        <taxon>Bacteria</taxon>
        <taxon>Bacillati</taxon>
        <taxon>Actinomycetota</taxon>
        <taxon>Actinomycetes</taxon>
        <taxon>Kineosporiales</taxon>
        <taxon>Kineosporiaceae</taxon>
        <taxon>Quadrisphaera</taxon>
    </lineage>
</organism>
<dbReference type="Proteomes" id="UP000245469">
    <property type="component" value="Unassembled WGS sequence"/>
</dbReference>
<sequence length="576" mass="61278">MRVMRTPHRRFRAGAVLVAAALALAGCTSSGSQTSEPESSASASAALAKLPAVGWTAAARDKVKDGGTLRLPVDSLPANWNLLQADSGTVDDQLVDSTFLPSFVKFDEKGQWSADPDYATKVELVSQDPQIVEITINPKAVWSDGTPITAADVAANWKALNGVDPAFAPTTTNVWQDVSAVDQGATPQDVKITFAKVNVDWPSILRGLYPAWAYSSPDAFNKAWASGPFAPDGKTYVSGGPFILQTFDANGGTATFTRNPKWWGDAPKLEQLVFKTVSRDAVGQAFANGEIDAFNLNGSADNLKTVESKQGAVVQRSLGPTFRHVTLNGKSEVFSNALVRQAFATALDRKTLAAAILGQVGSPVQTLGNLIFVPGQQGYVDQASNLTGDPAAAKKLLEQAGATFDGDKASLNGKPLNVRFVIPSNNTNSANIATLVQQQTAAAGFTVTIDSVPSADFFVKYVDTENRNFDATYFAWQGTPFPISSTESIYYPADSGQNFPGITDDSLGADWAAANAEFDPAKRIEMANNIDKKLIALYSTIPLFAEPYAWGAVGNLANYGPSLFESTTWQDVGFTS</sequence>
<dbReference type="GO" id="GO:0015833">
    <property type="term" value="P:peptide transport"/>
    <property type="evidence" value="ECO:0007669"/>
    <property type="project" value="TreeGrafter"/>
</dbReference>
<feature type="signal peptide" evidence="1">
    <location>
        <begin position="1"/>
        <end position="25"/>
    </location>
</feature>
<feature type="domain" description="Solute-binding protein family 5" evidence="2">
    <location>
        <begin position="116"/>
        <end position="492"/>
    </location>
</feature>
<dbReference type="PANTHER" id="PTHR30290:SF65">
    <property type="entry name" value="MONOACYL PHOSPHATIDYLINOSITOL TETRAMANNOSIDE-BINDING PROTEIN LPQW-RELATED"/>
    <property type="match status" value="1"/>
</dbReference>
<feature type="chain" id="PRO_5039265922" evidence="1">
    <location>
        <begin position="26"/>
        <end position="576"/>
    </location>
</feature>
<proteinExistence type="predicted"/>
<evidence type="ECO:0000259" key="2">
    <source>
        <dbReference type="Pfam" id="PF00496"/>
    </source>
</evidence>
<dbReference type="InterPro" id="IPR000914">
    <property type="entry name" value="SBP_5_dom"/>
</dbReference>
<name>A0A315ZSK8_9ACTN</name>
<accession>A0A315ZSK8</accession>
<dbReference type="Gene3D" id="3.10.105.10">
    <property type="entry name" value="Dipeptide-binding Protein, Domain 3"/>
    <property type="match status" value="1"/>
</dbReference>
<dbReference type="GO" id="GO:0042597">
    <property type="term" value="C:periplasmic space"/>
    <property type="evidence" value="ECO:0007669"/>
    <property type="project" value="UniProtKB-ARBA"/>
</dbReference>
<evidence type="ECO:0000256" key="1">
    <source>
        <dbReference type="SAM" id="SignalP"/>
    </source>
</evidence>
<dbReference type="GO" id="GO:0043190">
    <property type="term" value="C:ATP-binding cassette (ABC) transporter complex"/>
    <property type="evidence" value="ECO:0007669"/>
    <property type="project" value="InterPro"/>
</dbReference>
<dbReference type="PIRSF" id="PIRSF002741">
    <property type="entry name" value="MppA"/>
    <property type="match status" value="1"/>
</dbReference>
<dbReference type="EMBL" id="QGDQ01000032">
    <property type="protein sequence ID" value="PWJ48133.1"/>
    <property type="molecule type" value="Genomic_DNA"/>
</dbReference>
<dbReference type="InterPro" id="IPR039424">
    <property type="entry name" value="SBP_5"/>
</dbReference>
<protein>
    <submittedName>
        <fullName evidence="3">Peptide/nickel transport system substrate-binding protein</fullName>
    </submittedName>
</protein>
<dbReference type="SUPFAM" id="SSF53850">
    <property type="entry name" value="Periplasmic binding protein-like II"/>
    <property type="match status" value="1"/>
</dbReference>
<dbReference type="InterPro" id="IPR030678">
    <property type="entry name" value="Peptide/Ni-bd"/>
</dbReference>
<dbReference type="Gene3D" id="3.40.190.10">
    <property type="entry name" value="Periplasmic binding protein-like II"/>
    <property type="match status" value="1"/>
</dbReference>
<comment type="caution">
    <text evidence="3">The sequence shown here is derived from an EMBL/GenBank/DDBJ whole genome shotgun (WGS) entry which is preliminary data.</text>
</comment>
<reference evidence="3 4" key="1">
    <citation type="submission" date="2018-03" db="EMBL/GenBank/DDBJ databases">
        <title>Genomic Encyclopedia of Archaeal and Bacterial Type Strains, Phase II (KMG-II): from individual species to whole genera.</title>
        <authorList>
            <person name="Goeker M."/>
        </authorList>
    </citation>
    <scope>NUCLEOTIDE SEQUENCE [LARGE SCALE GENOMIC DNA]</scope>
    <source>
        <strain evidence="3 4">DSM 44889</strain>
    </source>
</reference>
<gene>
    <name evidence="3" type="ORF">BXY45_13210</name>
</gene>
<dbReference type="Pfam" id="PF00496">
    <property type="entry name" value="SBP_bac_5"/>
    <property type="match status" value="1"/>
</dbReference>